<keyword evidence="2" id="KW-1133">Transmembrane helix</keyword>
<organism evidence="4 5">
    <name type="scientific">Gordonia jinhuaensis</name>
    <dbReference type="NCBI Taxonomy" id="1517702"/>
    <lineage>
        <taxon>Bacteria</taxon>
        <taxon>Bacillati</taxon>
        <taxon>Actinomycetota</taxon>
        <taxon>Actinomycetes</taxon>
        <taxon>Mycobacteriales</taxon>
        <taxon>Gordoniaceae</taxon>
        <taxon>Gordonia</taxon>
    </lineage>
</organism>
<accession>A0A916T4F6</accession>
<feature type="domain" description="DUF1206" evidence="3">
    <location>
        <begin position="165"/>
        <end position="231"/>
    </location>
</feature>
<sequence>MRGKGRCYGVQMTDHSAPPDRTCATGTEAPLGHSGSDESGSTESRPTGSSPDESVADKGGKVVRWATDSSAFEGLARSGHLVSGLLHLLIAYIVIRLAFGDPGNADQSGALGIFASSTGGRLALWLAVIAFAAMALWRIAEVALGPHPKNPAPDDGDGWLDRAKAGALAVVYLGFAYSAATFALGDGKSSGSQNAGASARLMSSAFGKTVLVVVGIVIVCVGAYHIYKGVTQSCIDDLMLEENTIGEDADSSADQARSTSVTTVGTVGYSAKGAALAGAGILVIIAAITADPAKATGIDGAVKTVAGWPAGQALLVLMGLGIGAYGVYGLVMMRYARM</sequence>
<evidence type="ECO:0000313" key="4">
    <source>
        <dbReference type="EMBL" id="GGB31007.1"/>
    </source>
</evidence>
<feature type="transmembrane region" description="Helical" evidence="2">
    <location>
        <begin position="165"/>
        <end position="185"/>
    </location>
</feature>
<dbReference type="Proteomes" id="UP000621454">
    <property type="component" value="Unassembled WGS sequence"/>
</dbReference>
<evidence type="ECO:0000259" key="3">
    <source>
        <dbReference type="Pfam" id="PF06724"/>
    </source>
</evidence>
<feature type="domain" description="DUF1206" evidence="3">
    <location>
        <begin position="79"/>
        <end position="142"/>
    </location>
</feature>
<feature type="compositionally biased region" description="Polar residues" evidence="1">
    <location>
        <begin position="37"/>
        <end position="52"/>
    </location>
</feature>
<name>A0A916T4F6_9ACTN</name>
<proteinExistence type="predicted"/>
<feature type="region of interest" description="Disordered" evidence="1">
    <location>
        <begin position="1"/>
        <end position="60"/>
    </location>
</feature>
<feature type="domain" description="DUF1206" evidence="3">
    <location>
        <begin position="267"/>
        <end position="332"/>
    </location>
</feature>
<comment type="caution">
    <text evidence="4">The sequence shown here is derived from an EMBL/GenBank/DDBJ whole genome shotgun (WGS) entry which is preliminary data.</text>
</comment>
<keyword evidence="2" id="KW-0472">Membrane</keyword>
<keyword evidence="5" id="KW-1185">Reference proteome</keyword>
<feature type="transmembrane region" description="Helical" evidence="2">
    <location>
        <begin position="310"/>
        <end position="331"/>
    </location>
</feature>
<evidence type="ECO:0000256" key="2">
    <source>
        <dbReference type="SAM" id="Phobius"/>
    </source>
</evidence>
<reference evidence="4" key="2">
    <citation type="submission" date="2020-09" db="EMBL/GenBank/DDBJ databases">
        <authorList>
            <person name="Sun Q."/>
            <person name="Zhou Y."/>
        </authorList>
    </citation>
    <scope>NUCLEOTIDE SEQUENCE</scope>
    <source>
        <strain evidence="4">CGMCC 1.12827</strain>
    </source>
</reference>
<evidence type="ECO:0000256" key="1">
    <source>
        <dbReference type="SAM" id="MobiDB-lite"/>
    </source>
</evidence>
<feature type="transmembrane region" description="Helical" evidence="2">
    <location>
        <begin position="81"/>
        <end position="99"/>
    </location>
</feature>
<protein>
    <submittedName>
        <fullName evidence="4">Membrane protein</fullName>
    </submittedName>
</protein>
<evidence type="ECO:0000313" key="5">
    <source>
        <dbReference type="Proteomes" id="UP000621454"/>
    </source>
</evidence>
<keyword evidence="2" id="KW-0812">Transmembrane</keyword>
<reference evidence="4" key="1">
    <citation type="journal article" date="2014" name="Int. J. Syst. Evol. Microbiol.">
        <title>Complete genome sequence of Corynebacterium casei LMG S-19264T (=DSM 44701T), isolated from a smear-ripened cheese.</title>
        <authorList>
            <consortium name="US DOE Joint Genome Institute (JGI-PGF)"/>
            <person name="Walter F."/>
            <person name="Albersmeier A."/>
            <person name="Kalinowski J."/>
            <person name="Ruckert C."/>
        </authorList>
    </citation>
    <scope>NUCLEOTIDE SEQUENCE</scope>
    <source>
        <strain evidence="4">CGMCC 1.12827</strain>
    </source>
</reference>
<dbReference type="AlphaFoldDB" id="A0A916T4F6"/>
<dbReference type="InterPro" id="IPR009597">
    <property type="entry name" value="DUF1206"/>
</dbReference>
<dbReference type="EMBL" id="BMGC01000010">
    <property type="protein sequence ID" value="GGB31007.1"/>
    <property type="molecule type" value="Genomic_DNA"/>
</dbReference>
<gene>
    <name evidence="4" type="ORF">GCM10011489_19050</name>
</gene>
<feature type="transmembrane region" description="Helical" evidence="2">
    <location>
        <begin position="273"/>
        <end position="290"/>
    </location>
</feature>
<feature type="transmembrane region" description="Helical" evidence="2">
    <location>
        <begin position="205"/>
        <end position="227"/>
    </location>
</feature>
<dbReference type="Pfam" id="PF06724">
    <property type="entry name" value="DUF1206"/>
    <property type="match status" value="3"/>
</dbReference>